<dbReference type="EMBL" id="CP094326">
    <property type="protein sequence ID" value="UNY98355.1"/>
    <property type="molecule type" value="Genomic_DNA"/>
</dbReference>
<sequence length="284" mass="33352">MTTVESITYLNKIFKAKKWTDRDIDEYVFDNFCNLLDNLNDSERELIIELVERYQWITSLEYQEKILSTLESIENEKVEKIKTAYLFPIIKLEDEGKVKSGTFLMYQIKAFKKFLKKHSKVEFRYITKFEYLTDAQFELKDNETLYLIDDYIGSGETLNACLTELRKNKNISNDKLNIVTIAIQQETSDLISEEGISIYTDYFSPKGLTDFNDSPVREEKIALMLEIEKLIPGGSHFSLGYNECEALITLARTPDNTFPIFWKKHRIGKKYFDAPFSREETFEI</sequence>
<proteinExistence type="predicted"/>
<dbReference type="InterPro" id="IPR056920">
    <property type="entry name" value="PRTase-CE"/>
</dbReference>
<name>A0ABY3YKJ6_9FLAO</name>
<evidence type="ECO:0000259" key="1">
    <source>
        <dbReference type="Pfam" id="PF24390"/>
    </source>
</evidence>
<feature type="domain" description="PRTase-CE" evidence="1">
    <location>
        <begin position="42"/>
        <end position="265"/>
    </location>
</feature>
<dbReference type="Proteomes" id="UP000829476">
    <property type="component" value="Chromosome"/>
</dbReference>
<protein>
    <recommendedName>
        <fullName evidence="1">PRTase-CE domain-containing protein</fullName>
    </recommendedName>
</protein>
<gene>
    <name evidence="2" type="ORF">MQE36_14865</name>
</gene>
<organism evidence="2 3">
    <name type="scientific">Zhouia spongiae</name>
    <dbReference type="NCBI Taxonomy" id="2202721"/>
    <lineage>
        <taxon>Bacteria</taxon>
        <taxon>Pseudomonadati</taxon>
        <taxon>Bacteroidota</taxon>
        <taxon>Flavobacteriia</taxon>
        <taxon>Flavobacteriales</taxon>
        <taxon>Flavobacteriaceae</taxon>
        <taxon>Zhouia</taxon>
    </lineage>
</organism>
<dbReference type="Pfam" id="PF24390">
    <property type="entry name" value="PRTase-CE"/>
    <property type="match status" value="1"/>
</dbReference>
<evidence type="ECO:0000313" key="2">
    <source>
        <dbReference type="EMBL" id="UNY98355.1"/>
    </source>
</evidence>
<reference evidence="2 3" key="1">
    <citation type="journal article" date="2018" name="Int. J. Syst. Evol. Microbiol.">
        <title>Zhouia spongiae sp. nov., isolated from a marine sponge.</title>
        <authorList>
            <person name="Zhuang L."/>
            <person name="Lin B."/>
            <person name="Qin F."/>
            <person name="Luo L."/>
        </authorList>
    </citation>
    <scope>NUCLEOTIDE SEQUENCE [LARGE SCALE GENOMIC DNA]</scope>
    <source>
        <strain evidence="2 3">HN-Y44</strain>
    </source>
</reference>
<evidence type="ECO:0000313" key="3">
    <source>
        <dbReference type="Proteomes" id="UP000829476"/>
    </source>
</evidence>
<accession>A0ABY3YKJ6</accession>
<keyword evidence="3" id="KW-1185">Reference proteome</keyword>
<dbReference type="RefSeq" id="WP_242936762.1">
    <property type="nucleotide sequence ID" value="NZ_CP094326.1"/>
</dbReference>